<dbReference type="GO" id="GO:0046872">
    <property type="term" value="F:metal ion binding"/>
    <property type="evidence" value="ECO:0007669"/>
    <property type="project" value="UniProtKB-KW"/>
</dbReference>
<dbReference type="SUPFAM" id="SSF53187">
    <property type="entry name" value="Zn-dependent exopeptidases"/>
    <property type="match status" value="1"/>
</dbReference>
<evidence type="ECO:0000313" key="7">
    <source>
        <dbReference type="Proteomes" id="UP000503336"/>
    </source>
</evidence>
<dbReference type="InterPro" id="IPR043795">
    <property type="entry name" value="N-alpha-Ac-DABA-like"/>
</dbReference>
<keyword evidence="4" id="KW-0862">Zinc</keyword>
<dbReference type="KEGG" id="hdh:G5B40_08680"/>
<reference evidence="6 7" key="1">
    <citation type="submission" date="2020-02" db="EMBL/GenBank/DDBJ databases">
        <title>complete genome sequence of Rhodobacteraceae bacterium.</title>
        <authorList>
            <person name="Park J."/>
            <person name="Kim Y.-S."/>
            <person name="Kim K.-H."/>
        </authorList>
    </citation>
    <scope>NUCLEOTIDE SEQUENCE [LARGE SCALE GENOMIC DNA]</scope>
    <source>
        <strain evidence="6 7">RR4-56</strain>
    </source>
</reference>
<name>A0A7M3T729_9RHOB</name>
<dbReference type="PANTHER" id="PTHR37326:SF1">
    <property type="entry name" value="BLL3975 PROTEIN"/>
    <property type="match status" value="1"/>
</dbReference>
<organism evidence="6 7">
    <name type="scientific">Pikeienuella piscinae</name>
    <dbReference type="NCBI Taxonomy" id="2748098"/>
    <lineage>
        <taxon>Bacteria</taxon>
        <taxon>Pseudomonadati</taxon>
        <taxon>Pseudomonadota</taxon>
        <taxon>Alphaproteobacteria</taxon>
        <taxon>Rhodobacterales</taxon>
        <taxon>Paracoccaceae</taxon>
        <taxon>Pikeienuella</taxon>
    </lineage>
</organism>
<evidence type="ECO:0000256" key="1">
    <source>
        <dbReference type="ARBA" id="ARBA00001947"/>
    </source>
</evidence>
<dbReference type="CDD" id="cd06252">
    <property type="entry name" value="M14_ASTE_ASPA-like"/>
    <property type="match status" value="1"/>
</dbReference>
<dbReference type="PIRSF" id="PIRSF039012">
    <property type="entry name" value="ASP"/>
    <property type="match status" value="1"/>
</dbReference>
<protein>
    <submittedName>
        <fullName evidence="6">Peptidase M14</fullName>
    </submittedName>
</protein>
<dbReference type="GO" id="GO:0016788">
    <property type="term" value="F:hydrolase activity, acting on ester bonds"/>
    <property type="evidence" value="ECO:0007669"/>
    <property type="project" value="InterPro"/>
</dbReference>
<keyword evidence="2" id="KW-0479">Metal-binding</keyword>
<dbReference type="PANTHER" id="PTHR37326">
    <property type="entry name" value="BLL3975 PROTEIN"/>
    <property type="match status" value="1"/>
</dbReference>
<keyword evidence="3" id="KW-0378">Hydrolase</keyword>
<dbReference type="Proteomes" id="UP000503336">
    <property type="component" value="Chromosome"/>
</dbReference>
<dbReference type="InterPro" id="IPR055438">
    <property type="entry name" value="AstE_AspA_cat"/>
</dbReference>
<comment type="cofactor">
    <cofactor evidence="1">
        <name>Zn(2+)</name>
        <dbReference type="ChEBI" id="CHEBI:29105"/>
    </cofactor>
</comment>
<accession>A0A7M3T729</accession>
<evidence type="ECO:0000313" key="6">
    <source>
        <dbReference type="EMBL" id="QIE57810.1"/>
    </source>
</evidence>
<proteinExistence type="predicted"/>
<evidence type="ECO:0000256" key="4">
    <source>
        <dbReference type="ARBA" id="ARBA00022833"/>
    </source>
</evidence>
<evidence type="ECO:0000256" key="2">
    <source>
        <dbReference type="ARBA" id="ARBA00022723"/>
    </source>
</evidence>
<dbReference type="Gene3D" id="3.40.630.10">
    <property type="entry name" value="Zn peptidases"/>
    <property type="match status" value="1"/>
</dbReference>
<feature type="domain" description="Succinylglutamate desuccinylase/Aspartoacylase catalytic" evidence="5">
    <location>
        <begin position="52"/>
        <end position="238"/>
    </location>
</feature>
<evidence type="ECO:0000256" key="3">
    <source>
        <dbReference type="ARBA" id="ARBA00022801"/>
    </source>
</evidence>
<gene>
    <name evidence="6" type="ORF">G5B40_08680</name>
</gene>
<dbReference type="EMBL" id="CP049056">
    <property type="protein sequence ID" value="QIE57810.1"/>
    <property type="molecule type" value="Genomic_DNA"/>
</dbReference>
<dbReference type="Pfam" id="PF24827">
    <property type="entry name" value="AstE_AspA_cat"/>
    <property type="match status" value="1"/>
</dbReference>
<dbReference type="GO" id="GO:0016811">
    <property type="term" value="F:hydrolase activity, acting on carbon-nitrogen (but not peptide) bonds, in linear amides"/>
    <property type="evidence" value="ECO:0007669"/>
    <property type="project" value="InterPro"/>
</dbReference>
<dbReference type="InterPro" id="IPR053138">
    <property type="entry name" value="N-alpha-Ac-DABA_deacetylase"/>
</dbReference>
<evidence type="ECO:0000259" key="5">
    <source>
        <dbReference type="Pfam" id="PF24827"/>
    </source>
</evidence>
<keyword evidence="7" id="KW-1185">Reference proteome</keyword>
<sequence length="342" mass="36508">MGSTSAKSRITCEIDFAKTGRQSGYLRAPLSRNTSAWGVVEIPIVVVRNGSGPTILFTGGVHGDEYEGPIAISTLARTLDPGAVEGCVIMMPAVNVPAVHNDTRLSPVDNRDLNRCFPGDPRGVFSEMLAHYIDSVILPMVDVSVDLHTAGHSGDSIYSTNMHHLEDRAAMKRTMEAAAAFGAPFNVVFSGVDEGATLTSSVERRGILSLGTELGGWGRVSVEGTRLARRGVKNILKHFGVIEGVPDTRQADGSLATRHMTVADRDCYSFAPAVGTFEPRNVAGEDVHAGQPAGYLHFVEDVDKPPVEVRYKRSGVLWMSAGPGRVARGDTIAVVMSDHVAT</sequence>
<dbReference type="AlphaFoldDB" id="A0A7M3T729"/>